<protein>
    <submittedName>
        <fullName evidence="1">CLUMA_CG011811, isoform A</fullName>
    </submittedName>
</protein>
<keyword evidence="2" id="KW-1185">Reference proteome</keyword>
<reference evidence="1 2" key="1">
    <citation type="submission" date="2015-04" db="EMBL/GenBank/DDBJ databases">
        <authorList>
            <person name="Syromyatnikov M.Y."/>
            <person name="Popov V.N."/>
        </authorList>
    </citation>
    <scope>NUCLEOTIDE SEQUENCE [LARGE SCALE GENOMIC DNA]</scope>
</reference>
<dbReference type="EMBL" id="CVRI01000047">
    <property type="protein sequence ID" value="CRK98454.1"/>
    <property type="molecule type" value="Genomic_DNA"/>
</dbReference>
<evidence type="ECO:0000313" key="2">
    <source>
        <dbReference type="Proteomes" id="UP000183832"/>
    </source>
</evidence>
<evidence type="ECO:0000313" key="1">
    <source>
        <dbReference type="EMBL" id="CRK98454.1"/>
    </source>
</evidence>
<accession>A0A1J1IHE5</accession>
<name>A0A1J1IHE5_9DIPT</name>
<organism evidence="1 2">
    <name type="scientific">Clunio marinus</name>
    <dbReference type="NCBI Taxonomy" id="568069"/>
    <lineage>
        <taxon>Eukaryota</taxon>
        <taxon>Metazoa</taxon>
        <taxon>Ecdysozoa</taxon>
        <taxon>Arthropoda</taxon>
        <taxon>Hexapoda</taxon>
        <taxon>Insecta</taxon>
        <taxon>Pterygota</taxon>
        <taxon>Neoptera</taxon>
        <taxon>Endopterygota</taxon>
        <taxon>Diptera</taxon>
        <taxon>Nematocera</taxon>
        <taxon>Chironomoidea</taxon>
        <taxon>Chironomidae</taxon>
        <taxon>Clunio</taxon>
    </lineage>
</organism>
<dbReference type="Proteomes" id="UP000183832">
    <property type="component" value="Unassembled WGS sequence"/>
</dbReference>
<gene>
    <name evidence="1" type="ORF">CLUMA_CG011811</name>
</gene>
<dbReference type="AlphaFoldDB" id="A0A1J1IHE5"/>
<proteinExistence type="predicted"/>
<sequence>MFAKKFTLKRDFCSKLLIKLEHLTLALCSLKGRTSHLLLKALQLIALIETSTESWLERKEDKDPKR</sequence>